<dbReference type="AlphaFoldDB" id="A0A4S8HYP2"/>
<dbReference type="Proteomes" id="UP000306918">
    <property type="component" value="Unassembled WGS sequence"/>
</dbReference>
<gene>
    <name evidence="6" type="ORF">FAM09_08635</name>
</gene>
<dbReference type="InterPro" id="IPR015424">
    <property type="entry name" value="PyrdxlP-dep_Trfase"/>
</dbReference>
<dbReference type="InterPro" id="IPR004838">
    <property type="entry name" value="NHTrfase_class1_PyrdxlP-BS"/>
</dbReference>
<dbReference type="InterPro" id="IPR004839">
    <property type="entry name" value="Aminotransferase_I/II_large"/>
</dbReference>
<dbReference type="EC" id="2.6.1.-" evidence="4"/>
<comment type="similarity">
    <text evidence="4">Belongs to the class-I pyridoxal-phosphate-dependent aminotransferase family.</text>
</comment>
<dbReference type="RefSeq" id="WP_136576705.1">
    <property type="nucleotide sequence ID" value="NZ_STFF01000002.1"/>
</dbReference>
<dbReference type="GO" id="GO:0030170">
    <property type="term" value="F:pyridoxal phosphate binding"/>
    <property type="evidence" value="ECO:0007669"/>
    <property type="project" value="InterPro"/>
</dbReference>
<dbReference type="SUPFAM" id="SSF53383">
    <property type="entry name" value="PLP-dependent transferases"/>
    <property type="match status" value="1"/>
</dbReference>
<keyword evidence="7" id="KW-1185">Reference proteome</keyword>
<dbReference type="InterPro" id="IPR015422">
    <property type="entry name" value="PyrdxlP-dep_Trfase_small"/>
</dbReference>
<dbReference type="GO" id="GO:0008483">
    <property type="term" value="F:transaminase activity"/>
    <property type="evidence" value="ECO:0007669"/>
    <property type="project" value="UniProtKB-KW"/>
</dbReference>
<evidence type="ECO:0000259" key="5">
    <source>
        <dbReference type="Pfam" id="PF00155"/>
    </source>
</evidence>
<dbReference type="PANTHER" id="PTHR42832">
    <property type="entry name" value="AMINO ACID AMINOTRANSFERASE"/>
    <property type="match status" value="1"/>
</dbReference>
<reference evidence="6 7" key="1">
    <citation type="submission" date="2019-04" db="EMBL/GenBank/DDBJ databases">
        <title>Niastella caeni sp. nov., isolated from activated sludge.</title>
        <authorList>
            <person name="Sheng M."/>
        </authorList>
    </citation>
    <scope>NUCLEOTIDE SEQUENCE [LARGE SCALE GENOMIC DNA]</scope>
    <source>
        <strain evidence="6 7">HX-2-15</strain>
    </source>
</reference>
<protein>
    <recommendedName>
        <fullName evidence="4">Aminotransferase</fullName>
        <ecNumber evidence="4">2.6.1.-</ecNumber>
    </recommendedName>
</protein>
<sequence length="407" mass="45229">MQTSKRLEGIGEYYFSQKLREIDELNKQGKNVINLGIGSPDLPPHADVVKTLQEESAKPNVHAYQSYKGSPVLRKAISDWYKKWYDVELNADTEILPLLGSKEGIMHICMTYLNAGDKVLVPNPGYPTYRSAVKLAGGECVDYDLKEANNWEPDFDALEKLVTNNTSTSPTAGGREGAGAGVFKLMWINYPQMPTGQLPSASLFEKIVAFGKKHNILICHDNPYSFILNDNPASLLRVPGAKDIAIELNSLSKSHNMAGWRVGVLSGAKERIDEVLRFKSNMDSGMFLPAQLAAAKALQLPKSWYDEVNAIYKKRREKVFELLDLLQCVYDKDQAGMFVWAKIPANYKTGYEVSDEVLYNAGVFITPGGIFGKAGDGYIRVSLCSPEEKFAESIKRIKAFLPALKVN</sequence>
<accession>A0A4S8HYP2</accession>
<organism evidence="6 7">
    <name type="scientific">Niastella caeni</name>
    <dbReference type="NCBI Taxonomy" id="2569763"/>
    <lineage>
        <taxon>Bacteria</taxon>
        <taxon>Pseudomonadati</taxon>
        <taxon>Bacteroidota</taxon>
        <taxon>Chitinophagia</taxon>
        <taxon>Chitinophagales</taxon>
        <taxon>Chitinophagaceae</taxon>
        <taxon>Niastella</taxon>
    </lineage>
</organism>
<name>A0A4S8HYP2_9BACT</name>
<dbReference type="CDD" id="cd00609">
    <property type="entry name" value="AAT_like"/>
    <property type="match status" value="1"/>
</dbReference>
<dbReference type="InterPro" id="IPR015421">
    <property type="entry name" value="PyrdxlP-dep_Trfase_major"/>
</dbReference>
<evidence type="ECO:0000313" key="7">
    <source>
        <dbReference type="Proteomes" id="UP000306918"/>
    </source>
</evidence>
<dbReference type="PANTHER" id="PTHR42832:SF4">
    <property type="entry name" value="BLR3474 PROTEIN"/>
    <property type="match status" value="1"/>
</dbReference>
<comment type="caution">
    <text evidence="6">The sequence shown here is derived from an EMBL/GenBank/DDBJ whole genome shotgun (WGS) entry which is preliminary data.</text>
</comment>
<evidence type="ECO:0000256" key="4">
    <source>
        <dbReference type="RuleBase" id="RU000481"/>
    </source>
</evidence>
<evidence type="ECO:0000313" key="6">
    <source>
        <dbReference type="EMBL" id="THU39949.1"/>
    </source>
</evidence>
<feature type="domain" description="Aminotransferase class I/classII large" evidence="5">
    <location>
        <begin position="30"/>
        <end position="397"/>
    </location>
</feature>
<evidence type="ECO:0000256" key="1">
    <source>
        <dbReference type="ARBA" id="ARBA00001933"/>
    </source>
</evidence>
<evidence type="ECO:0000256" key="2">
    <source>
        <dbReference type="ARBA" id="ARBA00022576"/>
    </source>
</evidence>
<comment type="cofactor">
    <cofactor evidence="1 4">
        <name>pyridoxal 5'-phosphate</name>
        <dbReference type="ChEBI" id="CHEBI:597326"/>
    </cofactor>
</comment>
<dbReference type="Gene3D" id="3.40.640.10">
    <property type="entry name" value="Type I PLP-dependent aspartate aminotransferase-like (Major domain)"/>
    <property type="match status" value="1"/>
</dbReference>
<evidence type="ECO:0000256" key="3">
    <source>
        <dbReference type="ARBA" id="ARBA00022679"/>
    </source>
</evidence>
<keyword evidence="3 4" id="KW-0808">Transferase</keyword>
<keyword evidence="2 4" id="KW-0032">Aminotransferase</keyword>
<dbReference type="EMBL" id="STFF01000002">
    <property type="protein sequence ID" value="THU39949.1"/>
    <property type="molecule type" value="Genomic_DNA"/>
</dbReference>
<dbReference type="Pfam" id="PF00155">
    <property type="entry name" value="Aminotran_1_2"/>
    <property type="match status" value="1"/>
</dbReference>
<dbReference type="PROSITE" id="PS00105">
    <property type="entry name" value="AA_TRANSFER_CLASS_1"/>
    <property type="match status" value="1"/>
</dbReference>
<proteinExistence type="inferred from homology"/>
<dbReference type="OrthoDB" id="9802328at2"/>
<dbReference type="Gene3D" id="3.90.1150.10">
    <property type="entry name" value="Aspartate Aminotransferase, domain 1"/>
    <property type="match status" value="1"/>
</dbReference>
<dbReference type="InterPro" id="IPR050881">
    <property type="entry name" value="LL-DAP_aminotransferase"/>
</dbReference>